<name>A0ABV0MKA2_9TELE</name>
<comment type="caution">
    <text evidence="2">The sequence shown here is derived from an EMBL/GenBank/DDBJ whole genome shotgun (WGS) entry which is preliminary data.</text>
</comment>
<reference evidence="2 3" key="1">
    <citation type="submission" date="2021-06" db="EMBL/GenBank/DDBJ databases">
        <authorList>
            <person name="Palmer J.M."/>
        </authorList>
    </citation>
    <scope>NUCLEOTIDE SEQUENCE [LARGE SCALE GENOMIC DNA]</scope>
    <source>
        <strain evidence="2 3">GA_2019</strain>
        <tissue evidence="2">Muscle</tissue>
    </source>
</reference>
<protein>
    <submittedName>
        <fullName evidence="2">Uncharacterized protein</fullName>
    </submittedName>
</protein>
<evidence type="ECO:0000313" key="2">
    <source>
        <dbReference type="EMBL" id="MEQ2158848.1"/>
    </source>
</evidence>
<dbReference type="EMBL" id="JAHRIO010001263">
    <property type="protein sequence ID" value="MEQ2158848.1"/>
    <property type="molecule type" value="Genomic_DNA"/>
</dbReference>
<evidence type="ECO:0000313" key="3">
    <source>
        <dbReference type="Proteomes" id="UP001476798"/>
    </source>
</evidence>
<organism evidence="2 3">
    <name type="scientific">Goodea atripinnis</name>
    <dbReference type="NCBI Taxonomy" id="208336"/>
    <lineage>
        <taxon>Eukaryota</taxon>
        <taxon>Metazoa</taxon>
        <taxon>Chordata</taxon>
        <taxon>Craniata</taxon>
        <taxon>Vertebrata</taxon>
        <taxon>Euteleostomi</taxon>
        <taxon>Actinopterygii</taxon>
        <taxon>Neopterygii</taxon>
        <taxon>Teleostei</taxon>
        <taxon>Neoteleostei</taxon>
        <taxon>Acanthomorphata</taxon>
        <taxon>Ovalentaria</taxon>
        <taxon>Atherinomorphae</taxon>
        <taxon>Cyprinodontiformes</taxon>
        <taxon>Goodeidae</taxon>
        <taxon>Goodea</taxon>
    </lineage>
</organism>
<dbReference type="Proteomes" id="UP001476798">
    <property type="component" value="Unassembled WGS sequence"/>
</dbReference>
<evidence type="ECO:0000256" key="1">
    <source>
        <dbReference type="SAM" id="MobiDB-lite"/>
    </source>
</evidence>
<feature type="region of interest" description="Disordered" evidence="1">
    <location>
        <begin position="1"/>
        <end position="28"/>
    </location>
</feature>
<feature type="region of interest" description="Disordered" evidence="1">
    <location>
        <begin position="278"/>
        <end position="303"/>
    </location>
</feature>
<sequence>MKALLQSLRADGGRGETSPPEQEGSSHCEDDAISVAASGTLFREAFLELGSQTSGSGSGASQGGAGEPVSAAIKTALSPEYVQELHACWIDTLAFSRQTAHGRALAAMHEMPKFGLGCMPPIESAIASLIVPPDEALKPNARCPRPQCRKLTLPSHVGPLLFFGVGSLCQSTQGLLDASLQAFALMTRELGRTLSMLVHARRQVWLAQSYLAKPCRRIQRVLPVVSGELCGFTTLEALEHLAQASRTRQHLAGLHRPHCQPVAAGAAGGSLRGSFPPPVPFLGSTSMAPTPRPARAQGDHGGA</sequence>
<accession>A0ABV0MKA2</accession>
<gene>
    <name evidence="2" type="ORF">GOODEAATRI_016385</name>
</gene>
<keyword evidence="3" id="KW-1185">Reference proteome</keyword>
<proteinExistence type="predicted"/>